<proteinExistence type="predicted"/>
<organism evidence="1 2">
    <name type="scientific">Anabarilius grahami</name>
    <name type="common">Kanglang fish</name>
    <name type="synonym">Barilius grahami</name>
    <dbReference type="NCBI Taxonomy" id="495550"/>
    <lineage>
        <taxon>Eukaryota</taxon>
        <taxon>Metazoa</taxon>
        <taxon>Chordata</taxon>
        <taxon>Craniata</taxon>
        <taxon>Vertebrata</taxon>
        <taxon>Euteleostomi</taxon>
        <taxon>Actinopterygii</taxon>
        <taxon>Neopterygii</taxon>
        <taxon>Teleostei</taxon>
        <taxon>Ostariophysi</taxon>
        <taxon>Cypriniformes</taxon>
        <taxon>Xenocyprididae</taxon>
        <taxon>Xenocypridinae</taxon>
        <taxon>Xenocypridinae incertae sedis</taxon>
        <taxon>Anabarilius</taxon>
    </lineage>
</organism>
<sequence>MGLFLLPISPAVPKTTILAVDRLGHLRKNACPLERYVEEFSDLSCLVGWPDASLNVCFLMGLDEDTIRYIEPACYFSLVESVNLILYLNGSNFEVEEVKEKKYPPCPAPSETHVAWSAHLPPVPSTYPSSDSVHSCPRWPPSQSLDLRWPLPPQSLHAKMAAATSDPRGKMAMTILQRDSKVVAATREPCRKKASATTEPHRKMAAAMPEPSLKMAATTQELSPVSEEDHWTLIVALQVFYVAIPFYSSVLPLSPCDTAYVSSPTVAMCTSSYRQPSTIHYPLPCFTVHLLFVNKPPSVCITVVSYPSVHKRYTRQRCQPVDMGKTLETGGEEGLYSAPF</sequence>
<protein>
    <submittedName>
        <fullName evidence="1">Uncharacterized protein</fullName>
    </submittedName>
</protein>
<gene>
    <name evidence="1" type="ORF">DPX16_23819</name>
</gene>
<dbReference type="OrthoDB" id="8963682at2759"/>
<reference evidence="1 2" key="1">
    <citation type="submission" date="2018-10" db="EMBL/GenBank/DDBJ databases">
        <title>Genome assembly for a Yunnan-Guizhou Plateau 3E fish, Anabarilius grahami (Regan), and its evolutionary and genetic applications.</title>
        <authorList>
            <person name="Jiang W."/>
        </authorList>
    </citation>
    <scope>NUCLEOTIDE SEQUENCE [LARGE SCALE GENOMIC DNA]</scope>
    <source>
        <strain evidence="1">AG-KIZ</strain>
        <tissue evidence="1">Muscle</tissue>
    </source>
</reference>
<dbReference type="AlphaFoldDB" id="A0A3N0Z4U9"/>
<dbReference type="EMBL" id="RJVU01011362">
    <property type="protein sequence ID" value="ROL53302.1"/>
    <property type="molecule type" value="Genomic_DNA"/>
</dbReference>
<evidence type="ECO:0000313" key="1">
    <source>
        <dbReference type="EMBL" id="ROL53302.1"/>
    </source>
</evidence>
<evidence type="ECO:0000313" key="2">
    <source>
        <dbReference type="Proteomes" id="UP000281406"/>
    </source>
</evidence>
<dbReference type="Proteomes" id="UP000281406">
    <property type="component" value="Unassembled WGS sequence"/>
</dbReference>
<accession>A0A3N0Z4U9</accession>
<comment type="caution">
    <text evidence="1">The sequence shown here is derived from an EMBL/GenBank/DDBJ whole genome shotgun (WGS) entry which is preliminary data.</text>
</comment>
<keyword evidence="2" id="KW-1185">Reference proteome</keyword>
<name>A0A3N0Z4U9_ANAGA</name>